<dbReference type="Proteomes" id="UP000288351">
    <property type="component" value="Unassembled WGS sequence"/>
</dbReference>
<dbReference type="STRING" id="68570.DC74_1101"/>
<proteinExistence type="predicted"/>
<name>A0A059VQI1_STRNR</name>
<dbReference type="AlphaFoldDB" id="A0A059VQI1"/>
<gene>
    <name evidence="1" type="ORF">SALB_01905</name>
</gene>
<dbReference type="eggNOG" id="ENOG5033BUA">
    <property type="taxonomic scope" value="Bacteria"/>
</dbReference>
<protein>
    <submittedName>
        <fullName evidence="1">Uncharacterized protein</fullName>
    </submittedName>
</protein>
<reference evidence="1 2" key="1">
    <citation type="journal article" date="2019" name="Microbiol. Resour. Announc.">
        <title>Draft Genome Sequence of the Most Traditional epsilon-Poly-l-Lysine Producer, Streptomyces albulus NBRC14147.</title>
        <authorList>
            <person name="Yamanaka K."/>
            <person name="Hamano Y."/>
        </authorList>
    </citation>
    <scope>NUCLEOTIDE SEQUENCE [LARGE SCALE GENOMIC DNA]</scope>
    <source>
        <strain evidence="1 2">NBRC 14147</strain>
    </source>
</reference>
<dbReference type="EMBL" id="BHXC01000006">
    <property type="protein sequence ID" value="GCB89231.1"/>
    <property type="molecule type" value="Genomic_DNA"/>
</dbReference>
<evidence type="ECO:0000313" key="2">
    <source>
        <dbReference type="Proteomes" id="UP000288351"/>
    </source>
</evidence>
<comment type="caution">
    <text evidence="1">The sequence shown here is derived from an EMBL/GenBank/DDBJ whole genome shotgun (WGS) entry which is preliminary data.</text>
</comment>
<evidence type="ECO:0000313" key="1">
    <source>
        <dbReference type="EMBL" id="GCB89231.1"/>
    </source>
</evidence>
<organism evidence="1 2">
    <name type="scientific">Streptomyces noursei</name>
    <name type="common">Streptomyces albulus</name>
    <dbReference type="NCBI Taxonomy" id="1971"/>
    <lineage>
        <taxon>Bacteria</taxon>
        <taxon>Bacillati</taxon>
        <taxon>Actinomycetota</taxon>
        <taxon>Actinomycetes</taxon>
        <taxon>Kitasatosporales</taxon>
        <taxon>Streptomycetaceae</taxon>
        <taxon>Streptomyces</taxon>
    </lineage>
</organism>
<sequence>MTTRPTSHDGPAAPRPPAAPDVSVLLGDWVNTEQGSPQGPLRLSVTRHDQGLAVRAFGTGGPQPRDWGQVSAVAYTAPGTPSAAWSFSATYDFGSLRTVVCAYHKTGILVATTSSVFSGGGRADHWARSFYHRAEGRA</sequence>
<accession>A0A059VQI1</accession>
<dbReference type="RefSeq" id="WP_016572597.1">
    <property type="nucleotide sequence ID" value="NZ_BHXC01000006.1"/>
</dbReference>